<dbReference type="PROSITE" id="PS51186">
    <property type="entry name" value="GNAT"/>
    <property type="match status" value="1"/>
</dbReference>
<evidence type="ECO:0000313" key="3">
    <source>
        <dbReference type="Proteomes" id="UP000036503"/>
    </source>
</evidence>
<dbReference type="InParanoid" id="A0A0J6WQ05"/>
<dbReference type="PANTHER" id="PTHR43451:SF1">
    <property type="entry name" value="ACETYLTRANSFERASE"/>
    <property type="match status" value="1"/>
</dbReference>
<keyword evidence="2" id="KW-0808">Transferase</keyword>
<gene>
    <name evidence="2" type="ORF">AB840_13245</name>
</gene>
<protein>
    <submittedName>
        <fullName evidence="2">Acetyltransferase</fullName>
    </submittedName>
</protein>
<comment type="caution">
    <text evidence="2">The sequence shown here is derived from an EMBL/GenBank/DDBJ whole genome shotgun (WGS) entry which is preliminary data.</text>
</comment>
<dbReference type="GO" id="GO:0016747">
    <property type="term" value="F:acyltransferase activity, transferring groups other than amino-acyl groups"/>
    <property type="evidence" value="ECO:0007669"/>
    <property type="project" value="InterPro"/>
</dbReference>
<feature type="domain" description="N-acetyltransferase" evidence="1">
    <location>
        <begin position="1"/>
        <end position="151"/>
    </location>
</feature>
<organism evidence="2 3">
    <name type="scientific">Megasphaera cerevisiae DSM 20462</name>
    <dbReference type="NCBI Taxonomy" id="1122219"/>
    <lineage>
        <taxon>Bacteria</taxon>
        <taxon>Bacillati</taxon>
        <taxon>Bacillota</taxon>
        <taxon>Negativicutes</taxon>
        <taxon>Veillonellales</taxon>
        <taxon>Veillonellaceae</taxon>
        <taxon>Megasphaera</taxon>
    </lineage>
</organism>
<evidence type="ECO:0000259" key="1">
    <source>
        <dbReference type="PROSITE" id="PS51186"/>
    </source>
</evidence>
<dbReference type="Pfam" id="PF13673">
    <property type="entry name" value="Acetyltransf_10"/>
    <property type="match status" value="1"/>
</dbReference>
<dbReference type="RefSeq" id="WP_048515326.1">
    <property type="nucleotide sequence ID" value="NZ_FUXD01000004.1"/>
</dbReference>
<dbReference type="SUPFAM" id="SSF55729">
    <property type="entry name" value="Acyl-CoA N-acyltransferases (Nat)"/>
    <property type="match status" value="1"/>
</dbReference>
<dbReference type="AlphaFoldDB" id="A0A0J6WQ05"/>
<dbReference type="OrthoDB" id="424368at2"/>
<dbReference type="FunCoup" id="A0A0J6WQ05">
    <property type="interactions" value="181"/>
</dbReference>
<dbReference type="InterPro" id="IPR000182">
    <property type="entry name" value="GNAT_dom"/>
</dbReference>
<dbReference type="InterPro" id="IPR052564">
    <property type="entry name" value="N-acetyltrans/Recomb-assoc"/>
</dbReference>
<reference evidence="2 3" key="1">
    <citation type="submission" date="2015-06" db="EMBL/GenBank/DDBJ databases">
        <title>Draft genome sequence of beer spoilage bacterium Megasphaera cerevisiae type strain 20462.</title>
        <authorList>
            <person name="Kutumbaka K."/>
            <person name="Pasmowitz J."/>
            <person name="Mategko J."/>
            <person name="Reyes D."/>
            <person name="Friedrich A."/>
            <person name="Han S."/>
            <person name="Martens-Habbena W."/>
            <person name="Neal-McKinney J."/>
            <person name="Janagama H.K."/>
            <person name="Nadala C."/>
            <person name="Samadpour M."/>
        </authorList>
    </citation>
    <scope>NUCLEOTIDE SEQUENCE [LARGE SCALE GENOMIC DNA]</scope>
    <source>
        <strain evidence="2 3">DSM 20462</strain>
    </source>
</reference>
<dbReference type="Proteomes" id="UP000036503">
    <property type="component" value="Unassembled WGS sequence"/>
</dbReference>
<dbReference type="PATRIC" id="fig|1122219.3.peg.2856"/>
<dbReference type="STRING" id="39029.BSR42_04620"/>
<dbReference type="InterPro" id="IPR016181">
    <property type="entry name" value="Acyl_CoA_acyltransferase"/>
</dbReference>
<dbReference type="Gene3D" id="3.40.630.30">
    <property type="match status" value="1"/>
</dbReference>
<dbReference type="EMBL" id="LEKT01000061">
    <property type="protein sequence ID" value="KMO85485.1"/>
    <property type="molecule type" value="Genomic_DNA"/>
</dbReference>
<accession>A0A0J6WQ05</accession>
<dbReference type="PANTHER" id="PTHR43451">
    <property type="entry name" value="ACETYLTRANSFERASE (GNAT) FAMILY PROTEIN"/>
    <property type="match status" value="1"/>
</dbReference>
<keyword evidence="3" id="KW-1185">Reference proteome</keyword>
<evidence type="ECO:0000313" key="2">
    <source>
        <dbReference type="EMBL" id="KMO85485.1"/>
    </source>
</evidence>
<sequence>MIIRNYRSSDCREILDIFYRTVHTINAADYTQLQLNAWASGHVDRLAWDAVLSAHDTVVAVVGEQIVGFGDMDPTGYFDRLFVHESYQRCGIASAICDELEKRVKASEIVTYASITALPFFVDRGYRVIRERQVCRRGVMLVQYVLEKQMR</sequence>
<name>A0A0J6WQ05_9FIRM</name>
<proteinExistence type="predicted"/>
<dbReference type="CDD" id="cd04301">
    <property type="entry name" value="NAT_SF"/>
    <property type="match status" value="1"/>
</dbReference>